<evidence type="ECO:0000256" key="6">
    <source>
        <dbReference type="PROSITE-ProRule" id="PRU00169"/>
    </source>
</evidence>
<dbReference type="GO" id="GO:0000155">
    <property type="term" value="F:phosphorelay sensor kinase activity"/>
    <property type="evidence" value="ECO:0007669"/>
    <property type="project" value="InterPro"/>
</dbReference>
<evidence type="ECO:0000259" key="10">
    <source>
        <dbReference type="PROSITE" id="PS50113"/>
    </source>
</evidence>
<dbReference type="InterPro" id="IPR005467">
    <property type="entry name" value="His_kinase_dom"/>
</dbReference>
<dbReference type="InterPro" id="IPR004358">
    <property type="entry name" value="Sig_transdc_His_kin-like_C"/>
</dbReference>
<dbReference type="SUPFAM" id="SSF55874">
    <property type="entry name" value="ATPase domain of HSP90 chaperone/DNA topoisomerase II/histidine kinase"/>
    <property type="match status" value="1"/>
</dbReference>
<keyword evidence="7" id="KW-0472">Membrane</keyword>
<dbReference type="InterPro" id="IPR003661">
    <property type="entry name" value="HisK_dim/P_dom"/>
</dbReference>
<dbReference type="GO" id="GO:0005886">
    <property type="term" value="C:plasma membrane"/>
    <property type="evidence" value="ECO:0007669"/>
    <property type="project" value="TreeGrafter"/>
</dbReference>
<dbReference type="EMBL" id="AECZ01000025">
    <property type="protein sequence ID" value="EFL50102.1"/>
    <property type="molecule type" value="Genomic_DNA"/>
</dbReference>
<feature type="transmembrane region" description="Helical" evidence="7">
    <location>
        <begin position="12"/>
        <end position="34"/>
    </location>
</feature>
<accession>E1JZS2</accession>
<dbReference type="Gene3D" id="3.30.565.10">
    <property type="entry name" value="Histidine kinase-like ATPase, C-terminal domain"/>
    <property type="match status" value="1"/>
</dbReference>
<dbReference type="InterPro" id="IPR035965">
    <property type="entry name" value="PAS-like_dom_sf"/>
</dbReference>
<gene>
    <name evidence="11" type="ORF">DesfrDRAFT_3122</name>
</gene>
<dbReference type="Gene3D" id="3.30.450.20">
    <property type="entry name" value="PAS domain"/>
    <property type="match status" value="1"/>
</dbReference>
<dbReference type="InterPro" id="IPR036097">
    <property type="entry name" value="HisK_dim/P_sf"/>
</dbReference>
<dbReference type="CDD" id="cd17546">
    <property type="entry name" value="REC_hyHK_CKI1_RcsC-like"/>
    <property type="match status" value="1"/>
</dbReference>
<dbReference type="PANTHER" id="PTHR43047">
    <property type="entry name" value="TWO-COMPONENT HISTIDINE PROTEIN KINASE"/>
    <property type="match status" value="1"/>
</dbReference>
<keyword evidence="7" id="KW-0812">Transmembrane</keyword>
<dbReference type="InterPro" id="IPR000700">
    <property type="entry name" value="PAS-assoc_C"/>
</dbReference>
<dbReference type="SMART" id="SM00388">
    <property type="entry name" value="HisKA"/>
    <property type="match status" value="1"/>
</dbReference>
<feature type="domain" description="Histidine kinase" evidence="8">
    <location>
        <begin position="268"/>
        <end position="489"/>
    </location>
</feature>
<dbReference type="CDD" id="cd16922">
    <property type="entry name" value="HATPase_EvgS-ArcB-TorS-like"/>
    <property type="match status" value="1"/>
</dbReference>
<comment type="caution">
    <text evidence="11">The sequence shown here is derived from an EMBL/GenBank/DDBJ whole genome shotgun (WGS) entry which is preliminary data.</text>
</comment>
<evidence type="ECO:0000256" key="7">
    <source>
        <dbReference type="SAM" id="Phobius"/>
    </source>
</evidence>
<proteinExistence type="predicted"/>
<keyword evidence="5 11" id="KW-0418">Kinase</keyword>
<dbReference type="PROSITE" id="PS50109">
    <property type="entry name" value="HIS_KIN"/>
    <property type="match status" value="1"/>
</dbReference>
<evidence type="ECO:0000256" key="4">
    <source>
        <dbReference type="ARBA" id="ARBA00022679"/>
    </source>
</evidence>
<name>E1JZS2_SOLFR</name>
<dbReference type="AlphaFoldDB" id="E1JZS2"/>
<keyword evidence="7" id="KW-1133">Transmembrane helix</keyword>
<organism evidence="11 12">
    <name type="scientific">Solidesulfovibrio fructosivorans JJ]</name>
    <dbReference type="NCBI Taxonomy" id="596151"/>
    <lineage>
        <taxon>Bacteria</taxon>
        <taxon>Pseudomonadati</taxon>
        <taxon>Thermodesulfobacteriota</taxon>
        <taxon>Desulfovibrionia</taxon>
        <taxon>Desulfovibrionales</taxon>
        <taxon>Desulfovibrionaceae</taxon>
        <taxon>Solidesulfovibrio</taxon>
    </lineage>
</organism>
<dbReference type="InterPro" id="IPR001789">
    <property type="entry name" value="Sig_transdc_resp-reg_receiver"/>
</dbReference>
<dbReference type="InterPro" id="IPR011006">
    <property type="entry name" value="CheY-like_superfamily"/>
</dbReference>
<feature type="transmembrane region" description="Helical" evidence="7">
    <location>
        <begin position="85"/>
        <end position="106"/>
    </location>
</feature>
<dbReference type="SUPFAM" id="SSF52172">
    <property type="entry name" value="CheY-like"/>
    <property type="match status" value="1"/>
</dbReference>
<keyword evidence="12" id="KW-1185">Reference proteome</keyword>
<evidence type="ECO:0000256" key="2">
    <source>
        <dbReference type="ARBA" id="ARBA00012438"/>
    </source>
</evidence>
<keyword evidence="3 6" id="KW-0597">Phosphoprotein</keyword>
<sequence length="651" mass="71840">MQKKTSWIKILAGPLLLISIEAVLAFLAASGFVVPTPVLFLSLAIVLSAYLGGFAAGALSVGITFLFLLYYWSKPGQFLAYTPRDISRITIFLMTMPAMVFLVGMLEKKNRIKLFELKEKTKELEESKERLQRAELVAETGNWEVALSDGTLSTSEGARRIYGMDPNRHYTLREVQHIPLPQYRPMLDAALTDLVGRRIPYNVTFKIRRPQDGAVIDINSRASYDSTDNKIFGTIQDVTAQKQIEADLIESRQRAELANSAKTEFLANMSHEIRTPLNGILGMLQALEDTAPSAEQQRFIGAAIRASRRLAQLLNDILDLSRIEAGKIRITPGPFKLSELVASIEELFSYSARKKGLSLSFSVASGIPNDLLGDAVRIRQILFNLIGNAIKFTNQGSVSLTIEPIRVEEQRIRLLFTVADTGIGIPETLMAHICEPFTQARPDTLPPTQGVGLGLSIVKKLTRLMNGEVTLESREGHGTTVSLSLPLELPQQPETAVTRDAPRPVEIPAPGLRILLAEDDQISAIACRHLLEHMGHVVVTAADGRQALDLFAKENFDLVFMDIQMPTLDGVEATREMRNRDAYADKADTPIIAMTAYAMDGDAQRFLDAGMNGYIAKPVEKATLRETIARVMREAGSGHRRPSPATEEPQP</sequence>
<reference evidence="11 12" key="1">
    <citation type="submission" date="2010-08" db="EMBL/GenBank/DDBJ databases">
        <title>The draft genome of Desulfovibrio fructosovorans JJ.</title>
        <authorList>
            <consortium name="US DOE Joint Genome Institute (JGI-PGF)"/>
            <person name="Lucas S."/>
            <person name="Copeland A."/>
            <person name="Lapidus A."/>
            <person name="Cheng J.-F."/>
            <person name="Bruce D."/>
            <person name="Goodwin L."/>
            <person name="Pitluck S."/>
            <person name="Land M.L."/>
            <person name="Hauser L."/>
            <person name="Chang Y.-J."/>
            <person name="Jeffries C."/>
            <person name="Wall J.D."/>
            <person name="Stahl D.A."/>
            <person name="Arkin A.P."/>
            <person name="Dehal P."/>
            <person name="Stolyar S.M."/>
            <person name="Hazen T.C."/>
            <person name="Woyke T.J."/>
        </authorList>
    </citation>
    <scope>NUCLEOTIDE SEQUENCE [LARGE SCALE GENOMIC DNA]</scope>
    <source>
        <strain evidence="11 12">JJ</strain>
    </source>
</reference>
<dbReference type="CDD" id="cd00082">
    <property type="entry name" value="HisKA"/>
    <property type="match status" value="1"/>
</dbReference>
<dbReference type="InterPro" id="IPR003594">
    <property type="entry name" value="HATPase_dom"/>
</dbReference>
<dbReference type="Gene3D" id="1.10.287.130">
    <property type="match status" value="1"/>
</dbReference>
<evidence type="ECO:0000313" key="11">
    <source>
        <dbReference type="EMBL" id="EFL50102.1"/>
    </source>
</evidence>
<comment type="catalytic activity">
    <reaction evidence="1">
        <text>ATP + protein L-histidine = ADP + protein N-phospho-L-histidine.</text>
        <dbReference type="EC" id="2.7.13.3"/>
    </reaction>
</comment>
<dbReference type="SMART" id="SM00448">
    <property type="entry name" value="REC"/>
    <property type="match status" value="1"/>
</dbReference>
<dbReference type="EC" id="2.7.13.3" evidence="2"/>
<dbReference type="SUPFAM" id="SSF47384">
    <property type="entry name" value="Homodimeric domain of signal transducing histidine kinase"/>
    <property type="match status" value="1"/>
</dbReference>
<feature type="domain" description="PAC" evidence="10">
    <location>
        <begin position="201"/>
        <end position="250"/>
    </location>
</feature>
<dbReference type="FunFam" id="3.30.565.10:FF:000010">
    <property type="entry name" value="Sensor histidine kinase RcsC"/>
    <property type="match status" value="1"/>
</dbReference>
<dbReference type="Pfam" id="PF00072">
    <property type="entry name" value="Response_reg"/>
    <property type="match status" value="1"/>
</dbReference>
<evidence type="ECO:0000259" key="8">
    <source>
        <dbReference type="PROSITE" id="PS50109"/>
    </source>
</evidence>
<keyword evidence="4" id="KW-0808">Transferase</keyword>
<dbReference type="Proteomes" id="UP000006250">
    <property type="component" value="Unassembled WGS sequence"/>
</dbReference>
<evidence type="ECO:0000259" key="9">
    <source>
        <dbReference type="PROSITE" id="PS50110"/>
    </source>
</evidence>
<evidence type="ECO:0000313" key="12">
    <source>
        <dbReference type="Proteomes" id="UP000006250"/>
    </source>
</evidence>
<dbReference type="SMART" id="SM00387">
    <property type="entry name" value="HATPase_c"/>
    <property type="match status" value="1"/>
</dbReference>
<dbReference type="SUPFAM" id="SSF55785">
    <property type="entry name" value="PYP-like sensor domain (PAS domain)"/>
    <property type="match status" value="1"/>
</dbReference>
<dbReference type="GO" id="GO:0009927">
    <property type="term" value="F:histidine phosphotransfer kinase activity"/>
    <property type="evidence" value="ECO:0007669"/>
    <property type="project" value="TreeGrafter"/>
</dbReference>
<evidence type="ECO:0000256" key="3">
    <source>
        <dbReference type="ARBA" id="ARBA00022553"/>
    </source>
</evidence>
<evidence type="ECO:0000256" key="1">
    <source>
        <dbReference type="ARBA" id="ARBA00000085"/>
    </source>
</evidence>
<evidence type="ECO:0000256" key="5">
    <source>
        <dbReference type="ARBA" id="ARBA00022777"/>
    </source>
</evidence>
<protein>
    <recommendedName>
        <fullName evidence="2">histidine kinase</fullName>
        <ecNumber evidence="2">2.7.13.3</ecNumber>
    </recommendedName>
</protein>
<dbReference type="PROSITE" id="PS50110">
    <property type="entry name" value="RESPONSE_REGULATORY"/>
    <property type="match status" value="1"/>
</dbReference>
<dbReference type="RefSeq" id="WP_005995431.1">
    <property type="nucleotide sequence ID" value="NZ_AECZ01000025.1"/>
</dbReference>
<dbReference type="eggNOG" id="COG5002">
    <property type="taxonomic scope" value="Bacteria"/>
</dbReference>
<dbReference type="PANTHER" id="PTHR43047:SF72">
    <property type="entry name" value="OSMOSENSING HISTIDINE PROTEIN KINASE SLN1"/>
    <property type="match status" value="1"/>
</dbReference>
<dbReference type="STRING" id="596151.DesfrDRAFT_3122"/>
<dbReference type="OrthoDB" id="9816309at2"/>
<feature type="modified residue" description="4-aspartylphosphate" evidence="6">
    <location>
        <position position="562"/>
    </location>
</feature>
<dbReference type="Pfam" id="PF02518">
    <property type="entry name" value="HATPase_c"/>
    <property type="match status" value="1"/>
</dbReference>
<feature type="transmembrane region" description="Helical" evidence="7">
    <location>
        <begin position="40"/>
        <end position="73"/>
    </location>
</feature>
<dbReference type="InterPro" id="IPR036890">
    <property type="entry name" value="HATPase_C_sf"/>
</dbReference>
<dbReference type="Gene3D" id="3.40.50.2300">
    <property type="match status" value="1"/>
</dbReference>
<feature type="domain" description="Response regulatory" evidence="9">
    <location>
        <begin position="513"/>
        <end position="632"/>
    </location>
</feature>
<dbReference type="PRINTS" id="PR00344">
    <property type="entry name" value="BCTRLSENSOR"/>
</dbReference>
<dbReference type="Pfam" id="PF00512">
    <property type="entry name" value="HisKA"/>
    <property type="match status" value="1"/>
</dbReference>
<dbReference type="PROSITE" id="PS50113">
    <property type="entry name" value="PAC"/>
    <property type="match status" value="1"/>
</dbReference>